<protein>
    <submittedName>
        <fullName evidence="6">MerR family transcriptional regulator</fullName>
    </submittedName>
</protein>
<feature type="domain" description="HTH merR-type" evidence="4">
    <location>
        <begin position="10"/>
        <end position="79"/>
    </location>
</feature>
<reference evidence="6 7" key="1">
    <citation type="submission" date="2024-07" db="EMBL/GenBank/DDBJ databases">
        <title>Uliginosibacterium flavum JJ3220;KACC:17644.</title>
        <authorList>
            <person name="Kim M.K."/>
        </authorList>
    </citation>
    <scope>NUCLEOTIDE SEQUENCE [LARGE SCALE GENOMIC DNA]</scope>
    <source>
        <strain evidence="6 7">KACC:17644</strain>
    </source>
</reference>
<dbReference type="Proteomes" id="UP001549691">
    <property type="component" value="Unassembled WGS sequence"/>
</dbReference>
<dbReference type="PROSITE" id="PS51332">
    <property type="entry name" value="B12_BINDING"/>
    <property type="match status" value="1"/>
</dbReference>
<dbReference type="SUPFAM" id="SSF46955">
    <property type="entry name" value="Putative DNA-binding domain"/>
    <property type="match status" value="1"/>
</dbReference>
<dbReference type="InterPro" id="IPR006158">
    <property type="entry name" value="Cobalamin-bd"/>
</dbReference>
<dbReference type="InterPro" id="IPR047057">
    <property type="entry name" value="MerR_fam"/>
</dbReference>
<comment type="caution">
    <text evidence="6">The sequence shown here is derived from an EMBL/GenBank/DDBJ whole genome shotgun (WGS) entry which is preliminary data.</text>
</comment>
<evidence type="ECO:0000313" key="7">
    <source>
        <dbReference type="Proteomes" id="UP001549691"/>
    </source>
</evidence>
<organism evidence="6 7">
    <name type="scientific">Uliginosibacterium flavum</name>
    <dbReference type="NCBI Taxonomy" id="1396831"/>
    <lineage>
        <taxon>Bacteria</taxon>
        <taxon>Pseudomonadati</taxon>
        <taxon>Pseudomonadota</taxon>
        <taxon>Betaproteobacteria</taxon>
        <taxon>Rhodocyclales</taxon>
        <taxon>Zoogloeaceae</taxon>
        <taxon>Uliginosibacterium</taxon>
    </lineage>
</organism>
<evidence type="ECO:0000313" key="6">
    <source>
        <dbReference type="EMBL" id="MET7015707.1"/>
    </source>
</evidence>
<keyword evidence="3" id="KW-0804">Transcription</keyword>
<dbReference type="Pfam" id="PF13411">
    <property type="entry name" value="MerR_1"/>
    <property type="match status" value="1"/>
</dbReference>
<dbReference type="SMART" id="SM00422">
    <property type="entry name" value="HTH_MERR"/>
    <property type="match status" value="1"/>
</dbReference>
<keyword evidence="1" id="KW-0805">Transcription regulation</keyword>
<evidence type="ECO:0000256" key="2">
    <source>
        <dbReference type="ARBA" id="ARBA00023125"/>
    </source>
</evidence>
<dbReference type="EMBL" id="JBEWZI010000021">
    <property type="protein sequence ID" value="MET7015707.1"/>
    <property type="molecule type" value="Genomic_DNA"/>
</dbReference>
<keyword evidence="2" id="KW-0238">DNA-binding</keyword>
<dbReference type="Gene3D" id="1.10.1660.10">
    <property type="match status" value="1"/>
</dbReference>
<dbReference type="PANTHER" id="PTHR30204">
    <property type="entry name" value="REDOX-CYCLING DRUG-SENSING TRANSCRIPTIONAL ACTIVATOR SOXR"/>
    <property type="match status" value="1"/>
</dbReference>
<dbReference type="InterPro" id="IPR003759">
    <property type="entry name" value="Cbl-bd_cap"/>
</dbReference>
<evidence type="ECO:0000259" key="4">
    <source>
        <dbReference type="PROSITE" id="PS50937"/>
    </source>
</evidence>
<proteinExistence type="predicted"/>
<accession>A0ABV2TP53</accession>
<gene>
    <name evidence="6" type="ORF">ABXR19_16065</name>
</gene>
<dbReference type="Pfam" id="PF02607">
    <property type="entry name" value="B12-binding_2"/>
    <property type="match status" value="1"/>
</dbReference>
<sequence length="302" mass="33454">MKNTQTDIQGLPIAAVERDTGLLKDTLRVWERRYGFPQPLRDVNGERLYPANQVDRLRQIKRLIDQGMRPGKIFAADESTLAEWLAGSGVSEAAPGHFRELIELLHQQRSEDLRQMLQQNLLKLGLQRFVTDLLVPLNVEVGLAWMRGDISVSDEHLYTEQVQNTLRSAIHALHSPGGSPRILLTTFPDELHSLGLLMAEAMLAPEGAHCTSLGTQTPLADLAKAAKAGNYDIVALSFSQNYAARQAWAGLAELRRQLPAHITLWAGGRHLCERAPAIDGLRTLAEISDVLVALEEWQATQA</sequence>
<dbReference type="Gene3D" id="1.10.1240.10">
    <property type="entry name" value="Methionine synthase domain"/>
    <property type="match status" value="1"/>
</dbReference>
<dbReference type="SUPFAM" id="SSF52242">
    <property type="entry name" value="Cobalamin (vitamin B12)-binding domain"/>
    <property type="match status" value="1"/>
</dbReference>
<dbReference type="InterPro" id="IPR000551">
    <property type="entry name" value="MerR-type_HTH_dom"/>
</dbReference>
<evidence type="ECO:0000256" key="1">
    <source>
        <dbReference type="ARBA" id="ARBA00023015"/>
    </source>
</evidence>
<dbReference type="CDD" id="cd01104">
    <property type="entry name" value="HTH_MlrA-CarA"/>
    <property type="match status" value="1"/>
</dbReference>
<keyword evidence="7" id="KW-1185">Reference proteome</keyword>
<dbReference type="InterPro" id="IPR009061">
    <property type="entry name" value="DNA-bd_dom_put_sf"/>
</dbReference>
<dbReference type="InterPro" id="IPR036724">
    <property type="entry name" value="Cobalamin-bd_sf"/>
</dbReference>
<feature type="domain" description="B12-binding" evidence="5">
    <location>
        <begin position="179"/>
        <end position="302"/>
    </location>
</feature>
<dbReference type="Gene3D" id="3.40.50.280">
    <property type="entry name" value="Cobalamin-binding domain"/>
    <property type="match status" value="1"/>
</dbReference>
<evidence type="ECO:0000256" key="3">
    <source>
        <dbReference type="ARBA" id="ARBA00023163"/>
    </source>
</evidence>
<name>A0ABV2TP53_9RHOO</name>
<dbReference type="InterPro" id="IPR036594">
    <property type="entry name" value="Meth_synthase_dom"/>
</dbReference>
<evidence type="ECO:0000259" key="5">
    <source>
        <dbReference type="PROSITE" id="PS51332"/>
    </source>
</evidence>
<dbReference type="Pfam" id="PF02310">
    <property type="entry name" value="B12-binding"/>
    <property type="match status" value="1"/>
</dbReference>
<dbReference type="PANTHER" id="PTHR30204:SF67">
    <property type="entry name" value="HTH-TYPE TRANSCRIPTIONAL REGULATOR MLRA-RELATED"/>
    <property type="match status" value="1"/>
</dbReference>
<dbReference type="PROSITE" id="PS50937">
    <property type="entry name" value="HTH_MERR_2"/>
    <property type="match status" value="1"/>
</dbReference>
<dbReference type="RefSeq" id="WP_354602164.1">
    <property type="nucleotide sequence ID" value="NZ_JBEWZI010000021.1"/>
</dbReference>